<dbReference type="EC" id="2.4.2.21" evidence="4 11"/>
<comment type="pathway">
    <text evidence="2 11">Nucleoside biosynthesis; alpha-ribazole biosynthesis; alpha-ribazole from 5,6-dimethylbenzimidazole: step 1/2.</text>
</comment>
<feature type="active site" description="Proton acceptor" evidence="11">
    <location>
        <position position="326"/>
    </location>
</feature>
<proteinExistence type="inferred from homology"/>
<evidence type="ECO:0000313" key="12">
    <source>
        <dbReference type="EMBL" id="GAW91208.1"/>
    </source>
</evidence>
<accession>A0A1Z5HP46</accession>
<evidence type="ECO:0000256" key="2">
    <source>
        <dbReference type="ARBA" id="ARBA00005049"/>
    </source>
</evidence>
<comment type="function">
    <text evidence="1 11">Catalyzes the synthesis of alpha-ribazole-5'-phosphate from nicotinate mononucleotide (NAMN) and 5,6-dimethylbenzimidazole (DMB).</text>
</comment>
<evidence type="ECO:0000256" key="8">
    <source>
        <dbReference type="ARBA" id="ARBA00022679"/>
    </source>
</evidence>
<dbReference type="InterPro" id="IPR023195">
    <property type="entry name" value="Nict_dMeBzImd_PRibTrfase_N"/>
</dbReference>
<evidence type="ECO:0000256" key="4">
    <source>
        <dbReference type="ARBA" id="ARBA00011991"/>
    </source>
</evidence>
<evidence type="ECO:0000256" key="10">
    <source>
        <dbReference type="ARBA" id="ARBA00047340"/>
    </source>
</evidence>
<dbReference type="AlphaFoldDB" id="A0A1Z5HP46"/>
<dbReference type="GO" id="GO:0008939">
    <property type="term" value="F:nicotinate-nucleotide-dimethylbenzimidazole phosphoribosyltransferase activity"/>
    <property type="evidence" value="ECO:0007669"/>
    <property type="project" value="UniProtKB-UniRule"/>
</dbReference>
<evidence type="ECO:0000256" key="1">
    <source>
        <dbReference type="ARBA" id="ARBA00002197"/>
    </source>
</evidence>
<evidence type="ECO:0000256" key="7">
    <source>
        <dbReference type="ARBA" id="ARBA00022676"/>
    </source>
</evidence>
<dbReference type="NCBIfam" id="NF000996">
    <property type="entry name" value="PRK00105.1"/>
    <property type="match status" value="1"/>
</dbReference>
<dbReference type="PANTHER" id="PTHR43463:SF1">
    <property type="entry name" value="NICOTINATE-NUCLEOTIDE--DIMETHYLBENZIMIDAZOLE PHOSPHORIBOSYLTRANSFERASE"/>
    <property type="match status" value="1"/>
</dbReference>
<evidence type="ECO:0000313" key="13">
    <source>
        <dbReference type="Proteomes" id="UP000197032"/>
    </source>
</evidence>
<dbReference type="Gene3D" id="3.40.50.10210">
    <property type="match status" value="1"/>
</dbReference>
<dbReference type="EMBL" id="BDGJ01000010">
    <property type="protein sequence ID" value="GAW91208.1"/>
    <property type="molecule type" value="Genomic_DNA"/>
</dbReference>
<dbReference type="InterPro" id="IPR003200">
    <property type="entry name" value="Nict_dMeBzImd_PRibTrfase"/>
</dbReference>
<comment type="caution">
    <text evidence="12">The sequence shown here is derived from an EMBL/GenBank/DDBJ whole genome shotgun (WGS) entry which is preliminary data.</text>
</comment>
<evidence type="ECO:0000256" key="11">
    <source>
        <dbReference type="HAMAP-Rule" id="MF_00230"/>
    </source>
</evidence>
<dbReference type="Pfam" id="PF02277">
    <property type="entry name" value="DBI_PRT"/>
    <property type="match status" value="1"/>
</dbReference>
<evidence type="ECO:0000256" key="3">
    <source>
        <dbReference type="ARBA" id="ARBA00007110"/>
    </source>
</evidence>
<dbReference type="Gene3D" id="1.10.1610.10">
    <property type="match status" value="1"/>
</dbReference>
<organism evidence="12 13">
    <name type="scientific">Calderihabitans maritimus</name>
    <dbReference type="NCBI Taxonomy" id="1246530"/>
    <lineage>
        <taxon>Bacteria</taxon>
        <taxon>Bacillati</taxon>
        <taxon>Bacillota</taxon>
        <taxon>Clostridia</taxon>
        <taxon>Neomoorellales</taxon>
        <taxon>Calderihabitantaceae</taxon>
        <taxon>Calderihabitans</taxon>
    </lineage>
</organism>
<comment type="catalytic activity">
    <reaction evidence="10 11">
        <text>5,6-dimethylbenzimidazole + nicotinate beta-D-ribonucleotide = alpha-ribazole 5'-phosphate + nicotinate + H(+)</text>
        <dbReference type="Rhea" id="RHEA:11196"/>
        <dbReference type="ChEBI" id="CHEBI:15378"/>
        <dbReference type="ChEBI" id="CHEBI:15890"/>
        <dbReference type="ChEBI" id="CHEBI:32544"/>
        <dbReference type="ChEBI" id="CHEBI:57502"/>
        <dbReference type="ChEBI" id="CHEBI:57918"/>
        <dbReference type="EC" id="2.4.2.21"/>
    </reaction>
</comment>
<evidence type="ECO:0000256" key="5">
    <source>
        <dbReference type="ARBA" id="ARBA00015486"/>
    </source>
</evidence>
<gene>
    <name evidence="11" type="primary">cobT</name>
    <name evidence="12" type="ORF">KKC1_03700</name>
</gene>
<dbReference type="NCBIfam" id="TIGR03160">
    <property type="entry name" value="cobT_DBIPRT"/>
    <property type="match status" value="1"/>
</dbReference>
<name>A0A1Z5HP46_9FIRM</name>
<keyword evidence="7 11" id="KW-0328">Glycosyltransferase</keyword>
<comment type="similarity">
    <text evidence="3 11">Belongs to the CobT family.</text>
</comment>
<dbReference type="FunFam" id="3.40.50.10210:FF:000001">
    <property type="entry name" value="Nicotinate-nucleotide--dimethylbenzimidazole phosphoribosyltransferase"/>
    <property type="match status" value="1"/>
</dbReference>
<dbReference type="GO" id="GO:0009236">
    <property type="term" value="P:cobalamin biosynthetic process"/>
    <property type="evidence" value="ECO:0007669"/>
    <property type="project" value="UniProtKB-UniRule"/>
</dbReference>
<keyword evidence="6 11" id="KW-0169">Cobalamin biosynthesis</keyword>
<dbReference type="SUPFAM" id="SSF52733">
    <property type="entry name" value="Nicotinate mononucleotide:5,6-dimethylbenzimidazole phosphoribosyltransferase (CobT)"/>
    <property type="match status" value="1"/>
</dbReference>
<reference evidence="13" key="1">
    <citation type="journal article" date="2017" name="Appl. Environ. Microbiol.">
        <title>Genomic analysis of Calderihabitans maritimus KKC1, a thermophilic hydrogenogenic carboxydotrophic bacterium isolated from marine sediment.</title>
        <authorList>
            <person name="Omae K."/>
            <person name="Yoneda Y."/>
            <person name="Fukuyama Y."/>
            <person name="Yoshida T."/>
            <person name="Sako Y."/>
        </authorList>
    </citation>
    <scope>NUCLEOTIDE SEQUENCE [LARGE SCALE GENOMIC DNA]</scope>
    <source>
        <strain evidence="13">KKC1</strain>
    </source>
</reference>
<dbReference type="HAMAP" id="MF_00230">
    <property type="entry name" value="CobT"/>
    <property type="match status" value="1"/>
</dbReference>
<sequence length="365" mass="38480">MRRGGRMKLKAVIEGIEPVSQEWRLKARDYLNNLAIPQGSLGQLLDLAEQLAAIKQTLKPSIQRKVVVTMAGDHGVVEEGVSAFPQEVTPQMVFNFVAGGAAINALAEVAGAQVIVVDMGVAADLSELVEERKILSYKVDYGTRNMTRGPAMTREQAEQALTAGIEIVEKLVQTGLDLLATGDMGIGNTTPSSAVLAALSGLPVKDVTGRGTGISDEALENKIRVIERALEVNKPDPRDPVDVLAKVGGFEIGGIAGLILGAAYYKVPVVVDGFISSAGALLAKALAPDSVDYMIAGHRSMEYGHRFMLEELGLKPLLDLNLRLGEGTGAVLAMNIVEAAAQVINQVLTFEDAGVSRNISGGSDA</sequence>
<evidence type="ECO:0000256" key="9">
    <source>
        <dbReference type="ARBA" id="ARBA00030686"/>
    </source>
</evidence>
<dbReference type="InterPro" id="IPR036087">
    <property type="entry name" value="Nict_dMeBzImd_PRibTrfase_sf"/>
</dbReference>
<dbReference type="InterPro" id="IPR017846">
    <property type="entry name" value="Nict_dMeBzImd_PRibTrfase_bact"/>
</dbReference>
<evidence type="ECO:0000256" key="6">
    <source>
        <dbReference type="ARBA" id="ARBA00022573"/>
    </source>
</evidence>
<keyword evidence="8 11" id="KW-0808">Transferase</keyword>
<dbReference type="PANTHER" id="PTHR43463">
    <property type="entry name" value="NICOTINATE-NUCLEOTIDE--DIMETHYLBENZIMIDAZOLE PHOSPHORIBOSYLTRANSFERASE"/>
    <property type="match status" value="1"/>
</dbReference>
<dbReference type="Proteomes" id="UP000197032">
    <property type="component" value="Unassembled WGS sequence"/>
</dbReference>
<protein>
    <recommendedName>
        <fullName evidence="5 11">Nicotinate-nucleotide--dimethylbenzimidazole phosphoribosyltransferase</fullName>
        <shortName evidence="11">NN:DBI PRT</shortName>
        <ecNumber evidence="4 11">2.4.2.21</ecNumber>
    </recommendedName>
    <alternativeName>
        <fullName evidence="9 11">N(1)-alpha-phosphoribosyltransferase</fullName>
    </alternativeName>
</protein>
<dbReference type="CDD" id="cd02439">
    <property type="entry name" value="DMB-PRT_CobT"/>
    <property type="match status" value="1"/>
</dbReference>
<dbReference type="UniPathway" id="UPA00061">
    <property type="reaction ID" value="UER00516"/>
</dbReference>
<keyword evidence="13" id="KW-1185">Reference proteome</keyword>